<proteinExistence type="predicted"/>
<feature type="domain" description="CAAX prenyl protease 2/Lysostaphin resistance protein A-like" evidence="2">
    <location>
        <begin position="111"/>
        <end position="209"/>
    </location>
</feature>
<evidence type="ECO:0000259" key="2">
    <source>
        <dbReference type="Pfam" id="PF02517"/>
    </source>
</evidence>
<evidence type="ECO:0000313" key="3">
    <source>
        <dbReference type="EMBL" id="OGF99638.1"/>
    </source>
</evidence>
<dbReference type="Pfam" id="PF02517">
    <property type="entry name" value="Rce1-like"/>
    <property type="match status" value="1"/>
</dbReference>
<feature type="transmembrane region" description="Helical" evidence="1">
    <location>
        <begin position="143"/>
        <end position="161"/>
    </location>
</feature>
<keyword evidence="1" id="KW-1133">Transmembrane helix</keyword>
<feature type="transmembrane region" description="Helical" evidence="1">
    <location>
        <begin position="6"/>
        <end position="25"/>
    </location>
</feature>
<protein>
    <recommendedName>
        <fullName evidence="2">CAAX prenyl protease 2/Lysostaphin resistance protein A-like domain-containing protein</fullName>
    </recommendedName>
</protein>
<accession>A0A1F5YHG6</accession>
<sequence length="215" mass="24414">MRRQVFVVWFIIFIVWAFYRAYYVLPESIDELIIKPLVFAVPVIFLVWIWENKPLKYLGLSFSARGFMVDLYIGVVLGILLAVEGLIANYLKYGKFSFGPIEALFLAGGVGSFLAVNLATSVSEEILGRGYLYNRLFKASKQQMASAIVASALFTLIHLPIMFTRLYLTGNALIFYPLSIFSMGMVNSYLFTLRGTLVLPILVHTFWNMTISLYL</sequence>
<evidence type="ECO:0000313" key="4">
    <source>
        <dbReference type="Proteomes" id="UP000177396"/>
    </source>
</evidence>
<dbReference type="AlphaFoldDB" id="A0A1F5YHG6"/>
<name>A0A1F5YHG6_9BACT</name>
<feature type="transmembrane region" description="Helical" evidence="1">
    <location>
        <begin position="32"/>
        <end position="51"/>
    </location>
</feature>
<comment type="caution">
    <text evidence="3">The sequence shown here is derived from an EMBL/GenBank/DDBJ whole genome shotgun (WGS) entry which is preliminary data.</text>
</comment>
<dbReference type="PANTHER" id="PTHR39430">
    <property type="entry name" value="MEMBRANE-ASSOCIATED PROTEASE-RELATED"/>
    <property type="match status" value="1"/>
</dbReference>
<dbReference type="Proteomes" id="UP000177396">
    <property type="component" value="Unassembled WGS sequence"/>
</dbReference>
<gene>
    <name evidence="3" type="ORF">A2153_03710</name>
</gene>
<feature type="transmembrane region" description="Helical" evidence="1">
    <location>
        <begin position="71"/>
        <end position="91"/>
    </location>
</feature>
<evidence type="ECO:0000256" key="1">
    <source>
        <dbReference type="SAM" id="Phobius"/>
    </source>
</evidence>
<dbReference type="GO" id="GO:0004175">
    <property type="term" value="F:endopeptidase activity"/>
    <property type="evidence" value="ECO:0007669"/>
    <property type="project" value="UniProtKB-ARBA"/>
</dbReference>
<organism evidence="3 4">
    <name type="scientific">Candidatus Gottesmanbacteria bacterium RBG_16_38_7b</name>
    <dbReference type="NCBI Taxonomy" id="1798372"/>
    <lineage>
        <taxon>Bacteria</taxon>
        <taxon>Candidatus Gottesmaniibacteriota</taxon>
    </lineage>
</organism>
<dbReference type="EMBL" id="MFJB01000055">
    <property type="protein sequence ID" value="OGF99638.1"/>
    <property type="molecule type" value="Genomic_DNA"/>
</dbReference>
<reference evidence="3 4" key="1">
    <citation type="journal article" date="2016" name="Nat. Commun.">
        <title>Thousands of microbial genomes shed light on interconnected biogeochemical processes in an aquifer system.</title>
        <authorList>
            <person name="Anantharaman K."/>
            <person name="Brown C.T."/>
            <person name="Hug L.A."/>
            <person name="Sharon I."/>
            <person name="Castelle C.J."/>
            <person name="Probst A.J."/>
            <person name="Thomas B.C."/>
            <person name="Singh A."/>
            <person name="Wilkins M.J."/>
            <person name="Karaoz U."/>
            <person name="Brodie E.L."/>
            <person name="Williams K.H."/>
            <person name="Hubbard S.S."/>
            <person name="Banfield J.F."/>
        </authorList>
    </citation>
    <scope>NUCLEOTIDE SEQUENCE [LARGE SCALE GENOMIC DNA]</scope>
</reference>
<keyword evidence="1" id="KW-0812">Transmembrane</keyword>
<dbReference type="InterPro" id="IPR003675">
    <property type="entry name" value="Rce1/LyrA-like_dom"/>
</dbReference>
<dbReference type="GO" id="GO:0080120">
    <property type="term" value="P:CAAX-box protein maturation"/>
    <property type="evidence" value="ECO:0007669"/>
    <property type="project" value="UniProtKB-ARBA"/>
</dbReference>
<dbReference type="PANTHER" id="PTHR39430:SF1">
    <property type="entry name" value="PROTEASE"/>
    <property type="match status" value="1"/>
</dbReference>
<feature type="transmembrane region" description="Helical" evidence="1">
    <location>
        <begin position="103"/>
        <end position="123"/>
    </location>
</feature>
<keyword evidence="1" id="KW-0472">Membrane</keyword>